<feature type="transmembrane region" description="Helical" evidence="2">
    <location>
        <begin position="58"/>
        <end position="81"/>
    </location>
</feature>
<gene>
    <name evidence="3" type="ORF">UCDDS831_g08359</name>
</gene>
<protein>
    <submittedName>
        <fullName evidence="3">Putative integral membrane</fullName>
    </submittedName>
</protein>
<keyword evidence="1" id="KW-0175">Coiled coil</keyword>
<evidence type="ECO:0000313" key="4">
    <source>
        <dbReference type="Proteomes" id="UP000034182"/>
    </source>
</evidence>
<sequence length="494" mass="55195">MPPSPPFLLRLTATIFGLIPLLFGINAMLRPAHALSFFTPLHSSYPPDASSPERQLVDALLVVYGARDVFMGLAVLVPLWAGNRKVAGAMLVAGGAVAGVDGGVLSERRIMAEMSSHTVDIPDAPAAPLSPTEKKSGPLESIKKYTVRPVLASFWDVQKTCGSTPAPFLYPIWPDAVDVLRHIEDSILRTNGEMAMQLKKQFSDDCTMIAVAAAIVAQVAITSLSLQYLDEVRWIAKASIIISLLTAVLSVFFSCRVQQKMTNLLGGKEVKEFLSKQIKKEEIHEIEKVARKYEELLAYEEANFKEEEKNASIPELKEVLDELDDRARYYKVSLVAAMMIKVPVLLLNASISTLLIGFGIYLKDMSVYDPDRRLSGSPSWHMFVIYVVIVICGSFIYIIPWAIKRYETFNARHWDAYKKREDTAKIWRKEVLRERQKRAIDEPLEKAQKLAADIEKDHNTRVNIAEQKGLVEDVIRVINNGGRRGSVEGNPVSR</sequence>
<feature type="transmembrane region" description="Helical" evidence="2">
    <location>
        <begin position="206"/>
        <end position="228"/>
    </location>
</feature>
<feature type="transmembrane region" description="Helical" evidence="2">
    <location>
        <begin position="234"/>
        <end position="255"/>
    </location>
</feature>
<keyword evidence="2" id="KW-0812">Transmembrane</keyword>
<dbReference type="Pfam" id="PF14087">
    <property type="entry name" value="DUF4267"/>
    <property type="match status" value="1"/>
</dbReference>
<comment type="caution">
    <text evidence="3">The sequence shown here is derived from an EMBL/GenBank/DDBJ whole genome shotgun (WGS) entry which is preliminary data.</text>
</comment>
<reference evidence="3 4" key="2">
    <citation type="submission" date="2015-05" db="EMBL/GenBank/DDBJ databases">
        <title>Distinctive expansion of gene families associated with plant cell wall degradation and secondary metabolism in the genomes of grapevine trunk pathogens.</title>
        <authorList>
            <person name="Lawrence D.P."/>
            <person name="Travadon R."/>
            <person name="Rolshausen P.E."/>
            <person name="Baumgartner K."/>
        </authorList>
    </citation>
    <scope>NUCLEOTIDE SEQUENCE [LARGE SCALE GENOMIC DNA]</scope>
    <source>
        <strain evidence="3">DS831</strain>
    </source>
</reference>
<organism evidence="3 4">
    <name type="scientific">Diplodia seriata</name>
    <dbReference type="NCBI Taxonomy" id="420778"/>
    <lineage>
        <taxon>Eukaryota</taxon>
        <taxon>Fungi</taxon>
        <taxon>Dikarya</taxon>
        <taxon>Ascomycota</taxon>
        <taxon>Pezizomycotina</taxon>
        <taxon>Dothideomycetes</taxon>
        <taxon>Dothideomycetes incertae sedis</taxon>
        <taxon>Botryosphaeriales</taxon>
        <taxon>Botryosphaeriaceae</taxon>
        <taxon>Diplodia</taxon>
    </lineage>
</organism>
<accession>A0A0G2DUA8</accession>
<evidence type="ECO:0000313" key="3">
    <source>
        <dbReference type="EMBL" id="KKY14244.1"/>
    </source>
</evidence>
<keyword evidence="2" id="KW-1133">Transmembrane helix</keyword>
<dbReference type="InterPro" id="IPR025363">
    <property type="entry name" value="DUF4267"/>
</dbReference>
<keyword evidence="2" id="KW-0472">Membrane</keyword>
<reference evidence="3 4" key="1">
    <citation type="submission" date="2015-03" db="EMBL/GenBank/DDBJ databases">
        <authorList>
            <person name="Morales-Cruz A."/>
            <person name="Amrine K.C."/>
            <person name="Cantu D."/>
        </authorList>
    </citation>
    <scope>NUCLEOTIDE SEQUENCE [LARGE SCALE GENOMIC DNA]</scope>
    <source>
        <strain evidence="3">DS831</strain>
    </source>
</reference>
<feature type="coiled-coil region" evidence="1">
    <location>
        <begin position="276"/>
        <end position="310"/>
    </location>
</feature>
<evidence type="ECO:0000256" key="2">
    <source>
        <dbReference type="SAM" id="Phobius"/>
    </source>
</evidence>
<proteinExistence type="predicted"/>
<dbReference type="Proteomes" id="UP000034182">
    <property type="component" value="Unassembled WGS sequence"/>
</dbReference>
<dbReference type="AlphaFoldDB" id="A0A0G2DUA8"/>
<evidence type="ECO:0000256" key="1">
    <source>
        <dbReference type="SAM" id="Coils"/>
    </source>
</evidence>
<name>A0A0G2DUA8_9PEZI</name>
<feature type="transmembrane region" description="Helical" evidence="2">
    <location>
        <begin position="334"/>
        <end position="362"/>
    </location>
</feature>
<feature type="transmembrane region" description="Helical" evidence="2">
    <location>
        <begin position="382"/>
        <end position="403"/>
    </location>
</feature>
<dbReference type="EMBL" id="LAQI01000240">
    <property type="protein sequence ID" value="KKY14244.1"/>
    <property type="molecule type" value="Genomic_DNA"/>
</dbReference>